<reference evidence="2" key="1">
    <citation type="submission" date="2018-02" db="EMBL/GenBank/DDBJ databases">
        <title>Draft genome sequencing of Rhodococcus opacus KU647198.</title>
        <authorList>
            <person name="Zheng B.-X."/>
        </authorList>
    </citation>
    <scope>NUCLEOTIDE SEQUENCE [LARGE SCALE GENOMIC DNA]</scope>
    <source>
        <strain evidence="2">04-OD7</strain>
    </source>
</reference>
<gene>
    <name evidence="1" type="ORF">C5613_14775</name>
</gene>
<proteinExistence type="predicted"/>
<dbReference type="Proteomes" id="UP000239290">
    <property type="component" value="Unassembled WGS sequence"/>
</dbReference>
<accession>A0A2S8JAR4</accession>
<evidence type="ECO:0000313" key="1">
    <source>
        <dbReference type="EMBL" id="PQP24141.1"/>
    </source>
</evidence>
<sequence length="115" mass="12860">MNITLSATVEARVLPSCEHGTRVHRTVAEFLQCALPGSVWVQDEKRQLEFPEYHNIALLWCGNAGFSLYPERSRAWDARRQGALRLCPLGFDCTGDHRTIEISGRQLAPIPGRAA</sequence>
<evidence type="ECO:0000313" key="2">
    <source>
        <dbReference type="Proteomes" id="UP000239290"/>
    </source>
</evidence>
<dbReference type="AlphaFoldDB" id="A0A2S8JAR4"/>
<comment type="caution">
    <text evidence="1">The sequence shown here is derived from an EMBL/GenBank/DDBJ whole genome shotgun (WGS) entry which is preliminary data.</text>
</comment>
<dbReference type="RefSeq" id="WP_105415271.1">
    <property type="nucleotide sequence ID" value="NZ_PUIO01000015.1"/>
</dbReference>
<organism evidence="1 2">
    <name type="scientific">Rhodococcus opacus</name>
    <name type="common">Nocardia opaca</name>
    <dbReference type="NCBI Taxonomy" id="37919"/>
    <lineage>
        <taxon>Bacteria</taxon>
        <taxon>Bacillati</taxon>
        <taxon>Actinomycetota</taxon>
        <taxon>Actinomycetes</taxon>
        <taxon>Mycobacteriales</taxon>
        <taxon>Nocardiaceae</taxon>
        <taxon>Rhodococcus</taxon>
    </lineage>
</organism>
<name>A0A2S8JAR4_RHOOP</name>
<protein>
    <submittedName>
        <fullName evidence="1">Uncharacterized protein</fullName>
    </submittedName>
</protein>
<dbReference type="EMBL" id="PUIO01000015">
    <property type="protein sequence ID" value="PQP24141.1"/>
    <property type="molecule type" value="Genomic_DNA"/>
</dbReference>